<accession>A0A915KI21</accession>
<name>A0A915KI21_ROMCU</name>
<proteinExistence type="predicted"/>
<dbReference type="FunFam" id="3.40.720.10:FF:000017">
    <property type="entry name" value="Predicted protein"/>
    <property type="match status" value="1"/>
</dbReference>
<dbReference type="Proteomes" id="UP000887565">
    <property type="component" value="Unplaced"/>
</dbReference>
<dbReference type="InterPro" id="IPR004245">
    <property type="entry name" value="DUF229"/>
</dbReference>
<dbReference type="InterPro" id="IPR017850">
    <property type="entry name" value="Alkaline_phosphatase_core_sf"/>
</dbReference>
<dbReference type="CDD" id="cd16021">
    <property type="entry name" value="ALP_like"/>
    <property type="match status" value="1"/>
</dbReference>
<keyword evidence="1" id="KW-1185">Reference proteome</keyword>
<dbReference type="SUPFAM" id="SSF53649">
    <property type="entry name" value="Alkaline phosphatase-like"/>
    <property type="match status" value="1"/>
</dbReference>
<protein>
    <submittedName>
        <fullName evidence="2">Sulfatase N-terminal domain-containing protein</fullName>
    </submittedName>
</protein>
<sequence length="638" mass="74416">CRFLAIFLTLGLFVALSIVYNGLDVKYYFYKICSDNSRPHEKIRLDQSSFDDAIAPEIDGLCSFPKFHPHSPEIEEFIGTTQKAVFCRKVQPYLTYVSSDGVIIFNQTELKALNNKSLSCSYAYFDRGGTDRDIILEKEILLNPYETRSIQIKKPFMVISCFKFRNELFYRNIHSIPILPLLNNNLSDGEKMNVLIFTLESTSREMFHRSLPSTLHYLQNELESVEFTKFSKVAENTFPNIVPLFTGLRARNEEHWWKSMKPEIKNDKAGFYDHLPFIWKIFKNAGYATSFVEDMTQIGTFQYSGKGFKNKPVDLWHFPFWEMIRKSKLPMKSGQFCFGNQPIHKIFLELVQNLCLSTANQSIPFFSFNIFSELSHDFTNDLSRIDQDLTIFLKNIRGSLNSTIFFLLGDHGPRFSDLRPTFQGYVEERHPVLFVTLPRWFRNKYLRVEDSLKRNADKMVTVYDLHATFLDIVNETYGLESDSSSIARGRSLFQKISNRRTCRQAGIPIYYCLCNRLIRLDSDSPIVINSIDPIISHLHNLSAEFRDYCVEYKFSKILYAIKFDRFFDLDPSKEIYTIGFETIPISKFEAFFLYDSNMDVIFNESMRINPIDSNNVRGFCQSKSSQTINVKYCYCTNK</sequence>
<dbReference type="WBParaSite" id="nRc.2.0.1.t37646-RA">
    <property type="protein sequence ID" value="nRc.2.0.1.t37646-RA"/>
    <property type="gene ID" value="nRc.2.0.1.g37646"/>
</dbReference>
<dbReference type="Gene3D" id="3.40.720.10">
    <property type="entry name" value="Alkaline Phosphatase, subunit A"/>
    <property type="match status" value="1"/>
</dbReference>
<dbReference type="PANTHER" id="PTHR10974:SF6">
    <property type="entry name" value="PROTEIN CBG19234"/>
    <property type="match status" value="1"/>
</dbReference>
<dbReference type="AlphaFoldDB" id="A0A915KI21"/>
<evidence type="ECO:0000313" key="2">
    <source>
        <dbReference type="WBParaSite" id="nRc.2.0.1.t37646-RA"/>
    </source>
</evidence>
<dbReference type="Pfam" id="PF02995">
    <property type="entry name" value="DUF229"/>
    <property type="match status" value="1"/>
</dbReference>
<evidence type="ECO:0000313" key="1">
    <source>
        <dbReference type="Proteomes" id="UP000887565"/>
    </source>
</evidence>
<organism evidence="1 2">
    <name type="scientific">Romanomermis culicivorax</name>
    <name type="common">Nematode worm</name>
    <dbReference type="NCBI Taxonomy" id="13658"/>
    <lineage>
        <taxon>Eukaryota</taxon>
        <taxon>Metazoa</taxon>
        <taxon>Ecdysozoa</taxon>
        <taxon>Nematoda</taxon>
        <taxon>Enoplea</taxon>
        <taxon>Dorylaimia</taxon>
        <taxon>Mermithida</taxon>
        <taxon>Mermithoidea</taxon>
        <taxon>Mermithidae</taxon>
        <taxon>Romanomermis</taxon>
    </lineage>
</organism>
<dbReference type="GO" id="GO:0005615">
    <property type="term" value="C:extracellular space"/>
    <property type="evidence" value="ECO:0007669"/>
    <property type="project" value="TreeGrafter"/>
</dbReference>
<reference evidence="2" key="1">
    <citation type="submission" date="2022-11" db="UniProtKB">
        <authorList>
            <consortium name="WormBaseParasite"/>
        </authorList>
    </citation>
    <scope>IDENTIFICATION</scope>
</reference>
<dbReference type="OMA" id="RANESWA"/>
<dbReference type="PANTHER" id="PTHR10974">
    <property type="entry name" value="FI08016P-RELATED"/>
    <property type="match status" value="1"/>
</dbReference>